<sequence>MTLPDGPRVALLAGVVYAGVAGGVVLAFDALAPTLAAPVLEASAVLSAFVVGASTWYVVVERADERTVFRGAVGGLLTGSLSHFTMWLFYGVALTPELFYVAPLFLTTGVPSLLVFGVVTVPLATATGAAVAVVESRTNESRAGVPDR</sequence>
<keyword evidence="1" id="KW-0472">Membrane</keyword>
<dbReference type="AlphaFoldDB" id="A0A6B0GU32"/>
<keyword evidence="1" id="KW-0812">Transmembrane</keyword>
<evidence type="ECO:0000256" key="1">
    <source>
        <dbReference type="SAM" id="Phobius"/>
    </source>
</evidence>
<comment type="caution">
    <text evidence="2">The sequence shown here is derived from an EMBL/GenBank/DDBJ whole genome shotgun (WGS) entry which is preliminary data.</text>
</comment>
<keyword evidence="1" id="KW-1133">Transmembrane helix</keyword>
<evidence type="ECO:0000313" key="3">
    <source>
        <dbReference type="Proteomes" id="UP000451471"/>
    </source>
</evidence>
<protein>
    <submittedName>
        <fullName evidence="2">Uncharacterized protein</fullName>
    </submittedName>
</protein>
<keyword evidence="3" id="KW-1185">Reference proteome</keyword>
<evidence type="ECO:0000313" key="2">
    <source>
        <dbReference type="EMBL" id="MWG36887.1"/>
    </source>
</evidence>
<feature type="transmembrane region" description="Helical" evidence="1">
    <location>
        <begin position="72"/>
        <end position="93"/>
    </location>
</feature>
<reference evidence="2 3" key="1">
    <citation type="submission" date="2019-12" db="EMBL/GenBank/DDBJ databases">
        <title>Halocatena pleomorpha gen. nov. sp. nov., an extremely halophilic archaeon of family Halobacteriaceae isolated from saltpan soil.</title>
        <authorList>
            <person name="Pal Y."/>
            <person name="Verma A."/>
            <person name="Krishnamurthi S."/>
            <person name="Kumar P."/>
        </authorList>
    </citation>
    <scope>NUCLEOTIDE SEQUENCE [LARGE SCALE GENOMIC DNA]</scope>
    <source>
        <strain evidence="2 3">JCM 16495</strain>
    </source>
</reference>
<name>A0A6B0GU32_9EURY</name>
<organism evidence="2 3">
    <name type="scientific">Halomarina oriensis</name>
    <dbReference type="NCBI Taxonomy" id="671145"/>
    <lineage>
        <taxon>Archaea</taxon>
        <taxon>Methanobacteriati</taxon>
        <taxon>Methanobacteriota</taxon>
        <taxon>Stenosarchaea group</taxon>
        <taxon>Halobacteria</taxon>
        <taxon>Halobacteriales</taxon>
        <taxon>Natronomonadaceae</taxon>
        <taxon>Halomarina</taxon>
    </lineage>
</organism>
<feature type="transmembrane region" description="Helical" evidence="1">
    <location>
        <begin position="113"/>
        <end position="134"/>
    </location>
</feature>
<gene>
    <name evidence="2" type="ORF">GQS65_20770</name>
</gene>
<dbReference type="EMBL" id="WSZK01000044">
    <property type="protein sequence ID" value="MWG36887.1"/>
    <property type="molecule type" value="Genomic_DNA"/>
</dbReference>
<dbReference type="RefSeq" id="WP_158206536.1">
    <property type="nucleotide sequence ID" value="NZ_WSZK01000044.1"/>
</dbReference>
<dbReference type="Proteomes" id="UP000451471">
    <property type="component" value="Unassembled WGS sequence"/>
</dbReference>
<proteinExistence type="predicted"/>
<feature type="transmembrane region" description="Helical" evidence="1">
    <location>
        <begin position="9"/>
        <end position="28"/>
    </location>
</feature>
<feature type="transmembrane region" description="Helical" evidence="1">
    <location>
        <begin position="40"/>
        <end position="60"/>
    </location>
</feature>
<accession>A0A6B0GU32</accession>